<dbReference type="EMBL" id="CAJVQA010008660">
    <property type="protein sequence ID" value="CAG8675173.1"/>
    <property type="molecule type" value="Genomic_DNA"/>
</dbReference>
<evidence type="ECO:0000313" key="1">
    <source>
        <dbReference type="EMBL" id="CAG8675173.1"/>
    </source>
</evidence>
<dbReference type="AlphaFoldDB" id="A0A9N9EID3"/>
<name>A0A9N9EID3_9GLOM</name>
<sequence length="45" mass="5355">MADSLTESEGQQDYEMKSNHLLKGFLQFLNCKNQKWQIENMYISL</sequence>
<gene>
    <name evidence="1" type="ORF">CPELLU_LOCUS10482</name>
</gene>
<comment type="caution">
    <text evidence="1">The sequence shown here is derived from an EMBL/GenBank/DDBJ whole genome shotgun (WGS) entry which is preliminary data.</text>
</comment>
<protein>
    <submittedName>
        <fullName evidence="1">13784_t:CDS:1</fullName>
    </submittedName>
</protein>
<accession>A0A9N9EID3</accession>
<reference evidence="1" key="1">
    <citation type="submission" date="2021-06" db="EMBL/GenBank/DDBJ databases">
        <authorList>
            <person name="Kallberg Y."/>
            <person name="Tangrot J."/>
            <person name="Rosling A."/>
        </authorList>
    </citation>
    <scope>NUCLEOTIDE SEQUENCE</scope>
    <source>
        <strain evidence="1">FL966</strain>
    </source>
</reference>
<keyword evidence="2" id="KW-1185">Reference proteome</keyword>
<evidence type="ECO:0000313" key="2">
    <source>
        <dbReference type="Proteomes" id="UP000789759"/>
    </source>
</evidence>
<organism evidence="1 2">
    <name type="scientific">Cetraspora pellucida</name>
    <dbReference type="NCBI Taxonomy" id="1433469"/>
    <lineage>
        <taxon>Eukaryota</taxon>
        <taxon>Fungi</taxon>
        <taxon>Fungi incertae sedis</taxon>
        <taxon>Mucoromycota</taxon>
        <taxon>Glomeromycotina</taxon>
        <taxon>Glomeromycetes</taxon>
        <taxon>Diversisporales</taxon>
        <taxon>Gigasporaceae</taxon>
        <taxon>Cetraspora</taxon>
    </lineage>
</organism>
<dbReference type="Proteomes" id="UP000789759">
    <property type="component" value="Unassembled WGS sequence"/>
</dbReference>
<proteinExistence type="predicted"/>